<feature type="chain" id="PRO_5022176161" description="Alginate export domain-containing protein" evidence="1">
    <location>
        <begin position="31"/>
        <end position="551"/>
    </location>
</feature>
<name>A0A519BGN3_ACIG2</name>
<dbReference type="Proteomes" id="UP000316562">
    <property type="component" value="Unassembled WGS sequence"/>
</dbReference>
<dbReference type="AlphaFoldDB" id="A0A519BGN3"/>
<dbReference type="EMBL" id="SGBC01000002">
    <property type="protein sequence ID" value="RZD16414.1"/>
    <property type="molecule type" value="Genomic_DNA"/>
</dbReference>
<feature type="signal peptide" evidence="1">
    <location>
        <begin position="1"/>
        <end position="30"/>
    </location>
</feature>
<proteinExistence type="predicted"/>
<organism evidence="2 3">
    <name type="scientific">Acididesulfobacter guangdongensis</name>
    <dbReference type="NCBI Taxonomy" id="2597225"/>
    <lineage>
        <taxon>Bacteria</taxon>
        <taxon>Deltaproteobacteria</taxon>
        <taxon>Candidatus Acidulodesulfobacterales</taxon>
        <taxon>Candidatus Acididesulfobacter</taxon>
    </lineage>
</organism>
<protein>
    <recommendedName>
        <fullName evidence="4">Alginate export domain-containing protein</fullName>
    </recommendedName>
</protein>
<comment type="caution">
    <text evidence="2">The sequence shown here is derived from an EMBL/GenBank/DDBJ whole genome shotgun (WGS) entry which is preliminary data.</text>
</comment>
<evidence type="ECO:0000313" key="3">
    <source>
        <dbReference type="Proteomes" id="UP000316562"/>
    </source>
</evidence>
<sequence length="551" mass="58746">MRSKSILSAAFIVALAGFLAVTMMATPSFAASQANKAGVSFSLNGQYLAIGEWAQNQAQAFVANQSPNKNTYEAFLQRLRLNSTVSYDKLAHGMPLAMLAVQMDLTNSYNGITDGYGTNGYYMLGGTPAPTGFNNDFNTFGLRQAYIRLITPVGAIMFGRMPVKFGLGVAVNTNADGLGDFIPLGNIGIFAGTLFGSEVSAYDTTACTSTTPAGPFPSTDCSISGTTEGYYPPATEGYTHIQMGTIPTIEVMTMKPVDHASYSAWLTEAHLNQFEAGLTSANTAYTGGTTTSFTTASSIGSIQPTANITFGGVSVKYSNAGTKFGLEADYFRGRIIDSNQSIHDGFNYLPVQPNGQNQYDGINSYDLYLTGSTMLHTATPMSVGLKFGVGAPIASGDYNFTYYSTVQNTKTLFGDVIGSSWQPIQFTAPGQNYIYGGLAGESVGPNLADKYVIMVDAREYLPSSNTLKESLIHAAWLHDTINGQQEFGGSDIGTEFDLNFTHHFTKTLAFQAWGSYVWTGAGVESVNSSGTFAGAETKDITALGSDISWNF</sequence>
<gene>
    <name evidence="2" type="ORF">EVJ46_05145</name>
</gene>
<accession>A0A519BGN3</accession>
<evidence type="ECO:0000313" key="2">
    <source>
        <dbReference type="EMBL" id="RZD16414.1"/>
    </source>
</evidence>
<reference evidence="2 3" key="1">
    <citation type="journal article" date="2019" name="ISME J.">
        <title>Insights into ecological role of a new deltaproteobacterial order Candidatus Acidulodesulfobacterales by metagenomics and metatranscriptomics.</title>
        <authorList>
            <person name="Tan S."/>
            <person name="Liu J."/>
            <person name="Fang Y."/>
            <person name="Hedlund B.P."/>
            <person name="Lian Z.H."/>
            <person name="Huang L.Y."/>
            <person name="Li J.T."/>
            <person name="Huang L.N."/>
            <person name="Li W.J."/>
            <person name="Jiang H.C."/>
            <person name="Dong H.L."/>
            <person name="Shu W.S."/>
        </authorList>
    </citation>
    <scope>NUCLEOTIDE SEQUENCE [LARGE SCALE GENOMIC DNA]</scope>
    <source>
        <strain evidence="2">AP2</strain>
    </source>
</reference>
<evidence type="ECO:0000256" key="1">
    <source>
        <dbReference type="SAM" id="SignalP"/>
    </source>
</evidence>
<keyword evidence="1" id="KW-0732">Signal</keyword>
<evidence type="ECO:0008006" key="4">
    <source>
        <dbReference type="Google" id="ProtNLM"/>
    </source>
</evidence>